<dbReference type="HAMAP" id="MF_01930">
    <property type="entry name" value="PurN"/>
    <property type="match status" value="1"/>
</dbReference>
<dbReference type="Gene3D" id="3.40.50.170">
    <property type="entry name" value="Formyl transferase, N-terminal domain"/>
    <property type="match status" value="1"/>
</dbReference>
<dbReference type="PROSITE" id="PS00373">
    <property type="entry name" value="GART"/>
    <property type="match status" value="1"/>
</dbReference>
<name>A0A160TAM9_9ZZZZ</name>
<organism evidence="10">
    <name type="scientific">hydrothermal vent metagenome</name>
    <dbReference type="NCBI Taxonomy" id="652676"/>
    <lineage>
        <taxon>unclassified sequences</taxon>
        <taxon>metagenomes</taxon>
        <taxon>ecological metagenomes</taxon>
    </lineage>
</organism>
<comment type="pathway">
    <text evidence="1">Purine metabolism; IMP biosynthesis via de novo pathway; N(2)-formyl-N(1)-(5-phospho-D-ribosyl)glycinamide from N(1)-(5-phospho-D-ribosyl)glycinamide (10-formyl THF route): step 1/1.</text>
</comment>
<comment type="catalytic activity">
    <reaction evidence="8">
        <text>N(1)-(5-phospho-beta-D-ribosyl)glycinamide + (6R)-10-formyltetrahydrofolate = N(2)-formyl-N(1)-(5-phospho-beta-D-ribosyl)glycinamide + (6S)-5,6,7,8-tetrahydrofolate + H(+)</text>
        <dbReference type="Rhea" id="RHEA:15053"/>
        <dbReference type="ChEBI" id="CHEBI:15378"/>
        <dbReference type="ChEBI" id="CHEBI:57453"/>
        <dbReference type="ChEBI" id="CHEBI:143788"/>
        <dbReference type="ChEBI" id="CHEBI:147286"/>
        <dbReference type="ChEBI" id="CHEBI:195366"/>
        <dbReference type="EC" id="2.1.2.2"/>
    </reaction>
</comment>
<protein>
    <recommendedName>
        <fullName evidence="2">phosphoribosylglycinamide formyltransferase 1</fullName>
        <ecNumber evidence="2">2.1.2.2</ecNumber>
    </recommendedName>
    <alternativeName>
        <fullName evidence="7">5'-phosphoribosylglycinamide transformylase</fullName>
    </alternativeName>
    <alternativeName>
        <fullName evidence="6">GAR transformylase</fullName>
    </alternativeName>
</protein>
<dbReference type="Pfam" id="PF00551">
    <property type="entry name" value="Formyl_trans_N"/>
    <property type="match status" value="1"/>
</dbReference>
<dbReference type="EMBL" id="CZQC01000016">
    <property type="protein sequence ID" value="CUS40478.1"/>
    <property type="molecule type" value="Genomic_DNA"/>
</dbReference>
<evidence type="ECO:0000256" key="7">
    <source>
        <dbReference type="ARBA" id="ARBA00041682"/>
    </source>
</evidence>
<dbReference type="GO" id="GO:0005829">
    <property type="term" value="C:cytosol"/>
    <property type="evidence" value="ECO:0007669"/>
    <property type="project" value="TreeGrafter"/>
</dbReference>
<dbReference type="SUPFAM" id="SSF53328">
    <property type="entry name" value="Formyltransferase"/>
    <property type="match status" value="1"/>
</dbReference>
<comment type="similarity">
    <text evidence="5">Belongs to the GART family.</text>
</comment>
<evidence type="ECO:0000256" key="2">
    <source>
        <dbReference type="ARBA" id="ARBA00012254"/>
    </source>
</evidence>
<keyword evidence="3 10" id="KW-0808">Transferase</keyword>
<evidence type="ECO:0000256" key="6">
    <source>
        <dbReference type="ARBA" id="ARBA00041324"/>
    </source>
</evidence>
<dbReference type="CDD" id="cd08645">
    <property type="entry name" value="FMT_core_GART"/>
    <property type="match status" value="1"/>
</dbReference>
<evidence type="ECO:0000259" key="9">
    <source>
        <dbReference type="Pfam" id="PF00551"/>
    </source>
</evidence>
<keyword evidence="4" id="KW-0658">Purine biosynthesis</keyword>
<reference evidence="10" key="1">
    <citation type="submission" date="2015-10" db="EMBL/GenBank/DDBJ databases">
        <authorList>
            <person name="Gilbert D.G."/>
        </authorList>
    </citation>
    <scope>NUCLEOTIDE SEQUENCE</scope>
</reference>
<evidence type="ECO:0000256" key="4">
    <source>
        <dbReference type="ARBA" id="ARBA00022755"/>
    </source>
</evidence>
<evidence type="ECO:0000256" key="3">
    <source>
        <dbReference type="ARBA" id="ARBA00022679"/>
    </source>
</evidence>
<proteinExistence type="inferred from homology"/>
<evidence type="ECO:0000256" key="8">
    <source>
        <dbReference type="ARBA" id="ARBA00047664"/>
    </source>
</evidence>
<dbReference type="InterPro" id="IPR004607">
    <property type="entry name" value="GART"/>
</dbReference>
<feature type="domain" description="Formyl transferase N-terminal" evidence="9">
    <location>
        <begin position="18"/>
        <end position="196"/>
    </location>
</feature>
<evidence type="ECO:0000256" key="1">
    <source>
        <dbReference type="ARBA" id="ARBA00005054"/>
    </source>
</evidence>
<dbReference type="InterPro" id="IPR001555">
    <property type="entry name" value="GART_AS"/>
</dbReference>
<dbReference type="NCBIfam" id="TIGR00639">
    <property type="entry name" value="PurN"/>
    <property type="match status" value="1"/>
</dbReference>
<dbReference type="InterPro" id="IPR036477">
    <property type="entry name" value="Formyl_transf_N_sf"/>
</dbReference>
<dbReference type="UniPathway" id="UPA00074">
    <property type="reaction ID" value="UER00126"/>
</dbReference>
<evidence type="ECO:0000313" key="10">
    <source>
        <dbReference type="EMBL" id="CUS40478.1"/>
    </source>
</evidence>
<dbReference type="InterPro" id="IPR002376">
    <property type="entry name" value="Formyl_transf_N"/>
</dbReference>
<dbReference type="EC" id="2.1.2.2" evidence="2"/>
<dbReference type="PANTHER" id="PTHR43369:SF2">
    <property type="entry name" value="PHOSPHORIBOSYLGLYCINAMIDE FORMYLTRANSFERASE"/>
    <property type="match status" value="1"/>
</dbReference>
<accession>A0A160TAM9</accession>
<dbReference type="GO" id="GO:0004644">
    <property type="term" value="F:phosphoribosylglycinamide formyltransferase activity"/>
    <property type="evidence" value="ECO:0007669"/>
    <property type="project" value="UniProtKB-EC"/>
</dbReference>
<dbReference type="AlphaFoldDB" id="A0A160TAM9"/>
<sequence>MSEGVTSLYGATEPDTPRVVILISGGGSNMTAIADQVSAGMIDAEVAAVICNNPEAAGLQKARDRNIPTDVVDHRQFASREDFDRALMASIDSFEPDLVVLAGFMRILTAEFVNRYEGHMINIHPSLLPKYQGLHTHQRAIDACDTQHGVTVHFVTEVLDDGPNIIQAVVPIFDGDDAATLQKRVQQQEHVIFPIAVKWFVEGRLRMVKNAAELDGNKLPSTGLQLQG</sequence>
<dbReference type="PANTHER" id="PTHR43369">
    <property type="entry name" value="PHOSPHORIBOSYLGLYCINAMIDE FORMYLTRANSFERASE"/>
    <property type="match status" value="1"/>
</dbReference>
<evidence type="ECO:0000256" key="5">
    <source>
        <dbReference type="ARBA" id="ARBA00038440"/>
    </source>
</evidence>
<gene>
    <name evidence="10" type="ORF">MGWOODY_Tha2714</name>
</gene>
<dbReference type="GO" id="GO:0006189">
    <property type="term" value="P:'de novo' IMP biosynthetic process"/>
    <property type="evidence" value="ECO:0007669"/>
    <property type="project" value="UniProtKB-UniPathway"/>
</dbReference>